<dbReference type="Gene3D" id="3.20.20.140">
    <property type="entry name" value="Metal-dependent hydrolases"/>
    <property type="match status" value="1"/>
</dbReference>
<dbReference type="InterPro" id="IPR006680">
    <property type="entry name" value="Amidohydro-rel"/>
</dbReference>
<proteinExistence type="predicted"/>
<evidence type="ECO:0000313" key="3">
    <source>
        <dbReference type="EMBL" id="ADB77449.1"/>
    </source>
</evidence>
<dbReference type="HOGENOM" id="CLU_012358_2_1_11"/>
<dbReference type="GO" id="GO:0016810">
    <property type="term" value="F:hydrolase activity, acting on carbon-nitrogen (but not peptide) bonds"/>
    <property type="evidence" value="ECO:0007669"/>
    <property type="project" value="InterPro"/>
</dbReference>
<dbReference type="EMBL" id="CP001867">
    <property type="protein sequence ID" value="ADB77449.1"/>
    <property type="molecule type" value="Genomic_DNA"/>
</dbReference>
<dbReference type="InterPro" id="IPR011059">
    <property type="entry name" value="Metal-dep_hydrolase_composite"/>
</dbReference>
<dbReference type="Pfam" id="PF01979">
    <property type="entry name" value="Amidohydro_1"/>
    <property type="match status" value="1"/>
</dbReference>
<dbReference type="InterPro" id="IPR050287">
    <property type="entry name" value="MTA/SAH_deaminase"/>
</dbReference>
<dbReference type="eggNOG" id="COG0402">
    <property type="taxonomic scope" value="Bacteria"/>
</dbReference>
<evidence type="ECO:0000259" key="2">
    <source>
        <dbReference type="Pfam" id="PF01979"/>
    </source>
</evidence>
<dbReference type="PANTHER" id="PTHR43794:SF11">
    <property type="entry name" value="AMIDOHYDROLASE-RELATED DOMAIN-CONTAINING PROTEIN"/>
    <property type="match status" value="1"/>
</dbReference>
<dbReference type="SUPFAM" id="SSF51338">
    <property type="entry name" value="Composite domain of metallo-dependent hydrolases"/>
    <property type="match status" value="2"/>
</dbReference>
<dbReference type="Proteomes" id="UP000001382">
    <property type="component" value="Chromosome"/>
</dbReference>
<evidence type="ECO:0000256" key="1">
    <source>
        <dbReference type="ARBA" id="ARBA00022801"/>
    </source>
</evidence>
<keyword evidence="1 3" id="KW-0378">Hydrolase</keyword>
<gene>
    <name evidence="3" type="ordered locus">Gobs_4918</name>
</gene>
<dbReference type="KEGG" id="gob:Gobs_4918"/>
<dbReference type="PANTHER" id="PTHR43794">
    <property type="entry name" value="AMINOHYDROLASE SSNA-RELATED"/>
    <property type="match status" value="1"/>
</dbReference>
<accession>D2S6V7</accession>
<dbReference type="SUPFAM" id="SSF51556">
    <property type="entry name" value="Metallo-dependent hydrolases"/>
    <property type="match status" value="1"/>
</dbReference>
<protein>
    <submittedName>
        <fullName evidence="3">Amidohydrolase</fullName>
    </submittedName>
</protein>
<dbReference type="Gene3D" id="2.30.40.10">
    <property type="entry name" value="Urease, subunit C, domain 1"/>
    <property type="match status" value="1"/>
</dbReference>
<name>D2S6V7_GEOOG</name>
<dbReference type="InterPro" id="IPR032466">
    <property type="entry name" value="Metal_Hydrolase"/>
</dbReference>
<reference evidence="4" key="2">
    <citation type="submission" date="2010-01" db="EMBL/GenBank/DDBJ databases">
        <title>The complete genome of Geodermatophilus obscurus DSM 43160.</title>
        <authorList>
            <consortium name="US DOE Joint Genome Institute (JGI-PGF)"/>
            <person name="Lucas S."/>
            <person name="Copeland A."/>
            <person name="Lapidus A."/>
            <person name="Glavina del Rio T."/>
            <person name="Dalin E."/>
            <person name="Tice H."/>
            <person name="Bruce D."/>
            <person name="Goodwin L."/>
            <person name="Pitluck S."/>
            <person name="Kyrpides N."/>
            <person name="Mavromatis K."/>
            <person name="Ivanova N."/>
            <person name="Munk A.C."/>
            <person name="Brettin T."/>
            <person name="Detter J.C."/>
            <person name="Han C."/>
            <person name="Larimer F."/>
            <person name="Land M."/>
            <person name="Hauser L."/>
            <person name="Markowitz V."/>
            <person name="Cheng J.-F."/>
            <person name="Hugenholtz P."/>
            <person name="Woyke T."/>
            <person name="Wu D."/>
            <person name="Jando M."/>
            <person name="Schneider S."/>
            <person name="Klenk H.-P."/>
            <person name="Eisen J.A."/>
        </authorList>
    </citation>
    <scope>NUCLEOTIDE SEQUENCE [LARGE SCALE GENOMIC DNA]</scope>
    <source>
        <strain evidence="4">ATCC 25078 / DSM 43160 / JCM 3152 / KCC A-0152 / KCTC 9177 / NBRC 13315 / NRRL B-3577 / G-20</strain>
    </source>
</reference>
<sequence>MVAGVGSPPMRQRFTARAVVVGDRAGTVVPDAAVDVEDGTLTWVGPAADAPDAGDAELVAVPGVLLPGLVNTHSHAPMVLFRGQAEGLSLARWLREVIWPREARLTPEDVEVAMTAASAEMLRGGVTTSVEMYFSPERIAAAVGRTGARAVVATPLLPLPGMPPLAEQLADAVTLATSTPADGAVEYGIGPHAAYTLPLPVLRDAATAAREHGLLLHLHVAETAGEGADLLATHGLSVPALLAAHDVLGGRVLAAHSVHVDDGDLELWREYDVAVAHCPASNAKLASGIAPVRAMLDRGVRVGLGTDGPASNDGLDLLADVRLAAGLARLREGSATALTAAEAFWLATGAAADAIGRPDLGQVAVGRRADLVHVDTRDLGFEPVLDPVDLLTHLVWSGTSRLVRDTWVGGRRVVRDGACTTVDAEALRADVAGRARRLAGA</sequence>
<evidence type="ECO:0000313" key="4">
    <source>
        <dbReference type="Proteomes" id="UP000001382"/>
    </source>
</evidence>
<dbReference type="CDD" id="cd01298">
    <property type="entry name" value="ATZ_TRZ_like"/>
    <property type="match status" value="1"/>
</dbReference>
<dbReference type="STRING" id="526225.Gobs_4918"/>
<reference evidence="3 4" key="1">
    <citation type="journal article" date="2010" name="Stand. Genomic Sci.">
        <title>Complete genome sequence of Geodermatophilus obscurus type strain (G-20).</title>
        <authorList>
            <person name="Ivanova N."/>
            <person name="Sikorski J."/>
            <person name="Jando M."/>
            <person name="Munk C."/>
            <person name="Lapidus A."/>
            <person name="Glavina Del Rio T."/>
            <person name="Copeland A."/>
            <person name="Tice H."/>
            <person name="Cheng J.-F."/>
            <person name="Lucas S."/>
            <person name="Chen F."/>
            <person name="Nolan M."/>
            <person name="Bruce D."/>
            <person name="Goodwin L."/>
            <person name="Pitluck S."/>
            <person name="Mavromatis K."/>
            <person name="Mikhailova N."/>
            <person name="Pati A."/>
            <person name="Chen A."/>
            <person name="Palaniappan K."/>
            <person name="Land M."/>
            <person name="Hauser L."/>
            <person name="Chang Y.-J."/>
            <person name="Jeffries C.D."/>
            <person name="Meincke L."/>
            <person name="Brettin T."/>
            <person name="Detter J.C."/>
            <person name="Detter J.C."/>
            <person name="Rohde M."/>
            <person name="Goeker M."/>
            <person name="Bristow J."/>
            <person name="Eisen J.A."/>
            <person name="Markowitz V."/>
            <person name="Hugenholtz P."/>
            <person name="Kyrpides N.C."/>
            <person name="Klenk H.-P."/>
        </authorList>
    </citation>
    <scope>NUCLEOTIDE SEQUENCE [LARGE SCALE GENOMIC DNA]</scope>
    <source>
        <strain evidence="4">ATCC 25078 / DSM 43160 / JCM 3152 / KCC A-0152 / KCTC 9177 / NBRC 13315 / NRRL B-3577 / G-20</strain>
    </source>
</reference>
<dbReference type="AlphaFoldDB" id="D2S6V7"/>
<organism evidence="3 4">
    <name type="scientific">Geodermatophilus obscurus (strain ATCC 25078 / DSM 43160 / JCM 3152 / CCUG 61914 / KCC A-0152 / KCTC 9177 / NBRC 13315 / NRRL B-3577 / G-20)</name>
    <dbReference type="NCBI Taxonomy" id="526225"/>
    <lineage>
        <taxon>Bacteria</taxon>
        <taxon>Bacillati</taxon>
        <taxon>Actinomycetota</taxon>
        <taxon>Actinomycetes</taxon>
        <taxon>Geodermatophilales</taxon>
        <taxon>Geodermatophilaceae</taxon>
        <taxon>Geodermatophilus</taxon>
    </lineage>
</organism>
<feature type="domain" description="Amidohydrolase-related" evidence="2">
    <location>
        <begin position="64"/>
        <end position="413"/>
    </location>
</feature>
<keyword evidence="4" id="KW-1185">Reference proteome</keyword>